<dbReference type="PANTHER" id="PTHR11607:SF3">
    <property type="entry name" value="LYSOSOMAL ALPHA-MANNOSIDASE"/>
    <property type="match status" value="1"/>
</dbReference>
<dbReference type="GO" id="GO:0006013">
    <property type="term" value="P:mannose metabolic process"/>
    <property type="evidence" value="ECO:0007669"/>
    <property type="project" value="InterPro"/>
</dbReference>
<evidence type="ECO:0000259" key="1">
    <source>
        <dbReference type="Pfam" id="PF01074"/>
    </source>
</evidence>
<dbReference type="Gene3D" id="3.20.110.10">
    <property type="entry name" value="Glycoside hydrolase 38, N terminal domain"/>
    <property type="match status" value="1"/>
</dbReference>
<evidence type="ECO:0000313" key="2">
    <source>
        <dbReference type="EMBL" id="VDI46511.1"/>
    </source>
</evidence>
<dbReference type="Proteomes" id="UP000596742">
    <property type="component" value="Unassembled WGS sequence"/>
</dbReference>
<proteinExistence type="predicted"/>
<keyword evidence="3" id="KW-1185">Reference proteome</keyword>
<feature type="domain" description="Glycoside hydrolase family 38 N-terminal" evidence="1">
    <location>
        <begin position="59"/>
        <end position="110"/>
    </location>
</feature>
<comment type="caution">
    <text evidence="2">The sequence shown here is derived from an EMBL/GenBank/DDBJ whole genome shotgun (WGS) entry which is preliminary data.</text>
</comment>
<dbReference type="PANTHER" id="PTHR11607">
    <property type="entry name" value="ALPHA-MANNOSIDASE"/>
    <property type="match status" value="1"/>
</dbReference>
<dbReference type="GO" id="GO:0005764">
    <property type="term" value="C:lysosome"/>
    <property type="evidence" value="ECO:0007669"/>
    <property type="project" value="TreeGrafter"/>
</dbReference>
<organism evidence="2 3">
    <name type="scientific">Mytilus galloprovincialis</name>
    <name type="common">Mediterranean mussel</name>
    <dbReference type="NCBI Taxonomy" id="29158"/>
    <lineage>
        <taxon>Eukaryota</taxon>
        <taxon>Metazoa</taxon>
        <taxon>Spiralia</taxon>
        <taxon>Lophotrochozoa</taxon>
        <taxon>Mollusca</taxon>
        <taxon>Bivalvia</taxon>
        <taxon>Autobranchia</taxon>
        <taxon>Pteriomorphia</taxon>
        <taxon>Mytilida</taxon>
        <taxon>Mytiloidea</taxon>
        <taxon>Mytilidae</taxon>
        <taxon>Mytilinae</taxon>
        <taxon>Mytilus</taxon>
    </lineage>
</organism>
<sequence length="113" mass="13224">MNIKLFTKNFVKDCEESSTERDLKTSGIFQRRTVTAFSNDSPEYKYEEAVLKEKMGMLNVHLVPHTHDDVGWLKTVDQYFYGEKNNIQRAGVQYILDSVVQELLQDPSKRLFM</sequence>
<dbReference type="Pfam" id="PF01074">
    <property type="entry name" value="Glyco_hydro_38N"/>
    <property type="match status" value="1"/>
</dbReference>
<dbReference type="SUPFAM" id="SSF88713">
    <property type="entry name" value="Glycoside hydrolase/deacetylase"/>
    <property type="match status" value="1"/>
</dbReference>
<dbReference type="InterPro" id="IPR027291">
    <property type="entry name" value="Glyco_hydro_38_N_sf"/>
</dbReference>
<dbReference type="EMBL" id="UYJE01006500">
    <property type="protein sequence ID" value="VDI46511.1"/>
    <property type="molecule type" value="Genomic_DNA"/>
</dbReference>
<name>A0A8B6F9M4_MYTGA</name>
<evidence type="ECO:0000313" key="3">
    <source>
        <dbReference type="Proteomes" id="UP000596742"/>
    </source>
</evidence>
<dbReference type="GO" id="GO:0004559">
    <property type="term" value="F:alpha-mannosidase activity"/>
    <property type="evidence" value="ECO:0007669"/>
    <property type="project" value="InterPro"/>
</dbReference>
<dbReference type="InterPro" id="IPR011330">
    <property type="entry name" value="Glyco_hydro/deAcase_b/a-brl"/>
</dbReference>
<dbReference type="OrthoDB" id="2016903at2759"/>
<reference evidence="2" key="1">
    <citation type="submission" date="2018-11" db="EMBL/GenBank/DDBJ databases">
        <authorList>
            <person name="Alioto T."/>
            <person name="Alioto T."/>
        </authorList>
    </citation>
    <scope>NUCLEOTIDE SEQUENCE</scope>
</reference>
<dbReference type="AlphaFoldDB" id="A0A8B6F9M4"/>
<protein>
    <recommendedName>
        <fullName evidence="1">Glycoside hydrolase family 38 N-terminal domain-containing protein</fullName>
    </recommendedName>
</protein>
<dbReference type="InterPro" id="IPR000602">
    <property type="entry name" value="Glyco_hydro_38_N"/>
</dbReference>
<dbReference type="InterPro" id="IPR050843">
    <property type="entry name" value="Glycosyl_Hydrlase_38"/>
</dbReference>
<gene>
    <name evidence="2" type="ORF">MGAL_10B065153</name>
</gene>
<accession>A0A8B6F9M4</accession>